<name>A0AB37QL11_9PSED</name>
<reference evidence="1 2" key="1">
    <citation type="submission" date="2018-08" db="EMBL/GenBank/DDBJ databases">
        <title>Recombination of ecologically and evolutionarily significant loci maintains genetic cohesion in the Pseudomonas syringae species complex.</title>
        <authorList>
            <person name="Dillon M."/>
            <person name="Thakur S."/>
            <person name="Almeida R.N.D."/>
            <person name="Weir B.S."/>
            <person name="Guttman D.S."/>
        </authorList>
    </citation>
    <scope>NUCLEOTIDE SEQUENCE [LARGE SCALE GENOMIC DNA]</scope>
    <source>
        <strain evidence="1 2">ICMP 5019</strain>
    </source>
</reference>
<accession>A0AB37QL11</accession>
<comment type="caution">
    <text evidence="1">The sequence shown here is derived from an EMBL/GenBank/DDBJ whole genome shotgun (WGS) entry which is preliminary data.</text>
</comment>
<dbReference type="Proteomes" id="UP000272613">
    <property type="component" value="Unassembled WGS sequence"/>
</dbReference>
<evidence type="ECO:0000313" key="2">
    <source>
        <dbReference type="Proteomes" id="UP000272613"/>
    </source>
</evidence>
<proteinExistence type="predicted"/>
<gene>
    <name evidence="1" type="ORF">ALP74_01307</name>
</gene>
<dbReference type="EMBL" id="RBSH01000243">
    <property type="protein sequence ID" value="RMR97428.1"/>
    <property type="molecule type" value="Genomic_DNA"/>
</dbReference>
<protein>
    <submittedName>
        <fullName evidence="1">Uncharacterized protein</fullName>
    </submittedName>
</protein>
<dbReference type="AlphaFoldDB" id="A0AB37QL11"/>
<organism evidence="1 2">
    <name type="scientific">Pseudomonas coronafaciens pv. garcae</name>
    <dbReference type="NCBI Taxonomy" id="251653"/>
    <lineage>
        <taxon>Bacteria</taxon>
        <taxon>Pseudomonadati</taxon>
        <taxon>Pseudomonadota</taxon>
        <taxon>Gammaproteobacteria</taxon>
        <taxon>Pseudomonadales</taxon>
        <taxon>Pseudomonadaceae</taxon>
        <taxon>Pseudomonas</taxon>
        <taxon>Pseudomonas coronafaciens</taxon>
    </lineage>
</organism>
<dbReference type="RefSeq" id="WP_235662485.1">
    <property type="nucleotide sequence ID" value="NZ_RBSH01000243.1"/>
</dbReference>
<evidence type="ECO:0000313" key="1">
    <source>
        <dbReference type="EMBL" id="RMR97428.1"/>
    </source>
</evidence>
<sequence>MSMSLSRLLTLQAVCNLTSLKRDAKRLQKKSMQVFGTEHSLAVCQQAMAVSRGFTSLANLDALSDRLGTNRRNPAG</sequence>